<dbReference type="EMBL" id="JARBFT010000028">
    <property type="protein sequence ID" value="MDE1516063.1"/>
    <property type="molecule type" value="Genomic_DNA"/>
</dbReference>
<feature type="transmembrane region" description="Helical" evidence="1">
    <location>
        <begin position="21"/>
        <end position="41"/>
    </location>
</feature>
<proteinExistence type="predicted"/>
<gene>
    <name evidence="2" type="ORF">PUN32_13795</name>
</gene>
<dbReference type="Proteomes" id="UP001216189">
    <property type="component" value="Unassembled WGS sequence"/>
</dbReference>
<sequence length="44" mass="4795">MSQVFNERITNASSGTVNAQHFWYAVIFVVNLLCVKLGSALPAP</sequence>
<keyword evidence="1" id="KW-0472">Membrane</keyword>
<keyword evidence="1" id="KW-0812">Transmembrane</keyword>
<comment type="caution">
    <text evidence="2">The sequence shown here is derived from an EMBL/GenBank/DDBJ whole genome shotgun (WGS) entry which is preliminary data.</text>
</comment>
<accession>A0ABT5V3M0</accession>
<keyword evidence="1" id="KW-1133">Transmembrane helix</keyword>
<evidence type="ECO:0000313" key="2">
    <source>
        <dbReference type="EMBL" id="MDE1516063.1"/>
    </source>
</evidence>
<organism evidence="2 3">
    <name type="scientific">Vibrio chanodichtyis</name>
    <dbReference type="NCBI Taxonomy" id="3027932"/>
    <lineage>
        <taxon>Bacteria</taxon>
        <taxon>Pseudomonadati</taxon>
        <taxon>Pseudomonadota</taxon>
        <taxon>Gammaproteobacteria</taxon>
        <taxon>Vibrionales</taxon>
        <taxon>Vibrionaceae</taxon>
        <taxon>Vibrio</taxon>
    </lineage>
</organism>
<evidence type="ECO:0000256" key="1">
    <source>
        <dbReference type="SAM" id="Phobius"/>
    </source>
</evidence>
<reference evidence="2 3" key="1">
    <citation type="submission" date="2023-02" db="EMBL/GenBank/DDBJ databases">
        <title>Vibrio intestini sp. nov., a close relative of Vibrio cholerae isolated from the intestine of Healthy Culter dabryi.</title>
        <authorList>
            <person name="Wu N."/>
        </authorList>
    </citation>
    <scope>NUCLEOTIDE SEQUENCE [LARGE SCALE GENOMIC DNA]</scope>
    <source>
        <strain evidence="2 3">DSL-7</strain>
    </source>
</reference>
<name>A0ABT5V3M0_9VIBR</name>
<evidence type="ECO:0000313" key="3">
    <source>
        <dbReference type="Proteomes" id="UP001216189"/>
    </source>
</evidence>
<keyword evidence="3" id="KW-1185">Reference proteome</keyword>
<protein>
    <submittedName>
        <fullName evidence="2">DUF3265 domain-containing protein</fullName>
    </submittedName>
</protein>